<dbReference type="InterPro" id="IPR002125">
    <property type="entry name" value="CMP_dCMP_dom"/>
</dbReference>
<dbReference type="SUPFAM" id="SSF53927">
    <property type="entry name" value="Cytidine deaminase-like"/>
    <property type="match status" value="1"/>
</dbReference>
<accession>A0A0K8NTZ1</accession>
<dbReference type="PANTHER" id="PTHR11079">
    <property type="entry name" value="CYTOSINE DEAMINASE FAMILY MEMBER"/>
    <property type="match status" value="1"/>
</dbReference>
<protein>
    <submittedName>
        <fullName evidence="4">Cytidine/deoxycytidylate deaminase family protein</fullName>
    </submittedName>
</protein>
<gene>
    <name evidence="4" type="ORF">ISF6_1664</name>
</gene>
<evidence type="ECO:0000313" key="4">
    <source>
        <dbReference type="EMBL" id="GAP33886.1"/>
    </source>
</evidence>
<dbReference type="InterPro" id="IPR016193">
    <property type="entry name" value="Cytidine_deaminase-like"/>
</dbReference>
<dbReference type="GO" id="GO:0052717">
    <property type="term" value="F:tRNA-specific adenosine-34 deaminase activity"/>
    <property type="evidence" value="ECO:0007669"/>
    <property type="project" value="TreeGrafter"/>
</dbReference>
<organism evidence="4 5">
    <name type="scientific">Piscinibacter sakaiensis</name>
    <name type="common">Ideonella sakaiensis</name>
    <dbReference type="NCBI Taxonomy" id="1547922"/>
    <lineage>
        <taxon>Bacteria</taxon>
        <taxon>Pseudomonadati</taxon>
        <taxon>Pseudomonadota</taxon>
        <taxon>Betaproteobacteria</taxon>
        <taxon>Burkholderiales</taxon>
        <taxon>Sphaerotilaceae</taxon>
        <taxon>Piscinibacter</taxon>
    </lineage>
</organism>
<dbReference type="FunFam" id="3.40.140.10:FF:000051">
    <property type="entry name" value="Nucleoside deaminase"/>
    <property type="match status" value="1"/>
</dbReference>
<dbReference type="CDD" id="cd01285">
    <property type="entry name" value="nucleoside_deaminase"/>
    <property type="match status" value="1"/>
</dbReference>
<dbReference type="PROSITE" id="PS51747">
    <property type="entry name" value="CYT_DCMP_DEAMINASES_2"/>
    <property type="match status" value="1"/>
</dbReference>
<dbReference type="Proteomes" id="UP000037660">
    <property type="component" value="Unassembled WGS sequence"/>
</dbReference>
<dbReference type="AlphaFoldDB" id="A0A0K8NTZ1"/>
<dbReference type="InterPro" id="IPR016192">
    <property type="entry name" value="APOBEC/CMP_deaminase_Zn-bd"/>
</dbReference>
<reference evidence="5" key="1">
    <citation type="submission" date="2015-07" db="EMBL/GenBank/DDBJ databases">
        <title>Discovery of a poly(ethylene terephthalate assimilation.</title>
        <authorList>
            <person name="Yoshida S."/>
            <person name="Hiraga K."/>
            <person name="Takehana T."/>
            <person name="Taniguchi I."/>
            <person name="Yamaji H."/>
            <person name="Maeda Y."/>
            <person name="Toyohara K."/>
            <person name="Miyamoto K."/>
            <person name="Kimura Y."/>
            <person name="Oda K."/>
        </authorList>
    </citation>
    <scope>NUCLEOTIDE SEQUENCE [LARGE SCALE GENOMIC DNA]</scope>
    <source>
        <strain evidence="5">NBRC 110686 / TISTR 2288 / 201-F6</strain>
    </source>
</reference>
<dbReference type="EMBL" id="BBYR01000003">
    <property type="protein sequence ID" value="GAP33886.1"/>
    <property type="molecule type" value="Genomic_DNA"/>
</dbReference>
<comment type="caution">
    <text evidence="4">The sequence shown here is derived from an EMBL/GenBank/DDBJ whole genome shotgun (WGS) entry which is preliminary data.</text>
</comment>
<evidence type="ECO:0000313" key="5">
    <source>
        <dbReference type="Proteomes" id="UP000037660"/>
    </source>
</evidence>
<keyword evidence="5" id="KW-1185">Reference proteome</keyword>
<dbReference type="GO" id="GO:0008270">
    <property type="term" value="F:zinc ion binding"/>
    <property type="evidence" value="ECO:0007669"/>
    <property type="project" value="InterPro"/>
</dbReference>
<evidence type="ECO:0000259" key="3">
    <source>
        <dbReference type="PROSITE" id="PS51747"/>
    </source>
</evidence>
<dbReference type="Gene3D" id="3.40.140.10">
    <property type="entry name" value="Cytidine Deaminase, domain 2"/>
    <property type="match status" value="1"/>
</dbReference>
<dbReference type="GO" id="GO:0002100">
    <property type="term" value="P:tRNA wobble adenosine to inosine editing"/>
    <property type="evidence" value="ECO:0007669"/>
    <property type="project" value="TreeGrafter"/>
</dbReference>
<reference evidence="4 5" key="2">
    <citation type="journal article" date="2016" name="Science">
        <title>A bacterium that degrades and assimilates poly(ethylene terephthalate).</title>
        <authorList>
            <person name="Yoshida S."/>
            <person name="Hiraga K."/>
            <person name="Takehana T."/>
            <person name="Taniguchi I."/>
            <person name="Yamaji H."/>
            <person name="Maeda Y."/>
            <person name="Toyohara K."/>
            <person name="Miyamoto K."/>
            <person name="Kimura Y."/>
            <person name="Oda K."/>
        </authorList>
    </citation>
    <scope>NUCLEOTIDE SEQUENCE [LARGE SCALE GENOMIC DNA]</scope>
    <source>
        <strain evidence="5">NBRC 110686 / TISTR 2288 / 201-F6</strain>
    </source>
</reference>
<name>A0A0K8NTZ1_PISS1</name>
<dbReference type="STRING" id="1547922.ISF6_1664"/>
<evidence type="ECO:0000256" key="2">
    <source>
        <dbReference type="ARBA" id="ARBA00022833"/>
    </source>
</evidence>
<keyword evidence="2" id="KW-0862">Zinc</keyword>
<dbReference type="PANTHER" id="PTHR11079:SF202">
    <property type="entry name" value="TRNA-SPECIFIC ADENOSINE DEAMINASE"/>
    <property type="match status" value="1"/>
</dbReference>
<feature type="domain" description="CMP/dCMP-type deaminase" evidence="3">
    <location>
        <begin position="23"/>
        <end position="135"/>
    </location>
</feature>
<dbReference type="PROSITE" id="PS00903">
    <property type="entry name" value="CYT_DCMP_DEAMINASES_1"/>
    <property type="match status" value="1"/>
</dbReference>
<keyword evidence="1" id="KW-0479">Metal-binding</keyword>
<evidence type="ECO:0000256" key="1">
    <source>
        <dbReference type="ARBA" id="ARBA00022723"/>
    </source>
</evidence>
<proteinExistence type="predicted"/>
<dbReference type="Pfam" id="PF00383">
    <property type="entry name" value="dCMP_cyt_deam_1"/>
    <property type="match status" value="1"/>
</dbReference>
<sequence length="178" mass="18461">MMSDPMSRPARADAASPAVALAPADAAHLRRAIALSATAAAAGNRPFGAVVVAADGTVLAEAHNDNAATGDCTAHAEVNALRRIDQRAERARLAGATLYASGEPCVMCAGAIFWGGVRRVVFGLDAQRLRGFRALQAGAGDLEMSCREVFARSPQPVEVIGPVLADEAEAPHRAYWSA</sequence>